<feature type="domain" description="Fibronectin type-III" evidence="1">
    <location>
        <begin position="9"/>
        <end position="69"/>
    </location>
</feature>
<dbReference type="PROSITE" id="PS50853">
    <property type="entry name" value="FN3"/>
    <property type="match status" value="1"/>
</dbReference>
<reference evidence="2" key="2">
    <citation type="submission" date="2004-02" db="EMBL/GenBank/DDBJ databases">
        <authorList>
            <consortium name="Genoscope"/>
            <consortium name="Whitehead Institute Centre for Genome Research"/>
        </authorList>
    </citation>
    <scope>NUCLEOTIDE SEQUENCE</scope>
</reference>
<dbReference type="Gene3D" id="2.60.40.10">
    <property type="entry name" value="Immunoglobulins"/>
    <property type="match status" value="1"/>
</dbReference>
<dbReference type="CDD" id="cd00063">
    <property type="entry name" value="FN3"/>
    <property type="match status" value="1"/>
</dbReference>
<dbReference type="EMBL" id="CAAE01009959">
    <property type="protein sequence ID" value="CAF92486.1"/>
    <property type="molecule type" value="Genomic_DNA"/>
</dbReference>
<protein>
    <submittedName>
        <fullName evidence="2">(spotted green pufferfish) hypothetical protein</fullName>
    </submittedName>
</protein>
<gene>
    <name evidence="2" type="ORF">GSTENG00007697001</name>
</gene>
<evidence type="ECO:0000259" key="1">
    <source>
        <dbReference type="PROSITE" id="PS50853"/>
    </source>
</evidence>
<dbReference type="OrthoDB" id="504170at2759"/>
<comment type="caution">
    <text evidence="2">The sequence shown here is derived from an EMBL/GenBank/DDBJ whole genome shotgun (WGS) entry which is preliminary data.</text>
</comment>
<sequence>VIMKAPFVPPGQPHIEDICSISRNGMTITWSARETDGGSEVTNYIIEKKDEKWNQMVQMQPTEDNRPIL</sequence>
<dbReference type="InterPro" id="IPR013783">
    <property type="entry name" value="Ig-like_fold"/>
</dbReference>
<dbReference type="InterPro" id="IPR036116">
    <property type="entry name" value="FN3_sf"/>
</dbReference>
<evidence type="ECO:0000313" key="2">
    <source>
        <dbReference type="EMBL" id="CAF92486.1"/>
    </source>
</evidence>
<reference evidence="2" key="1">
    <citation type="journal article" date="2004" name="Nature">
        <title>Genome duplication in the teleost fish Tetraodon nigroviridis reveals the early vertebrate proto-karyotype.</title>
        <authorList>
            <person name="Jaillon O."/>
            <person name="Aury J.-M."/>
            <person name="Brunet F."/>
            <person name="Petit J.-L."/>
            <person name="Stange-Thomann N."/>
            <person name="Mauceli E."/>
            <person name="Bouneau L."/>
            <person name="Fischer C."/>
            <person name="Ozouf-Costaz C."/>
            <person name="Bernot A."/>
            <person name="Nicaud S."/>
            <person name="Jaffe D."/>
            <person name="Fisher S."/>
            <person name="Lutfalla G."/>
            <person name="Dossat C."/>
            <person name="Segurens B."/>
            <person name="Dasilva C."/>
            <person name="Salanoubat M."/>
            <person name="Levy M."/>
            <person name="Boudet N."/>
            <person name="Castellano S."/>
            <person name="Anthouard V."/>
            <person name="Jubin C."/>
            <person name="Castelli V."/>
            <person name="Katinka M."/>
            <person name="Vacherie B."/>
            <person name="Biemont C."/>
            <person name="Skalli Z."/>
            <person name="Cattolico L."/>
            <person name="Poulain J."/>
            <person name="De Berardinis V."/>
            <person name="Cruaud C."/>
            <person name="Duprat S."/>
            <person name="Brottier P."/>
            <person name="Coutanceau J.-P."/>
            <person name="Gouzy J."/>
            <person name="Parra G."/>
            <person name="Lardier G."/>
            <person name="Chapple C."/>
            <person name="McKernan K.J."/>
            <person name="McEwan P."/>
            <person name="Bosak S."/>
            <person name="Kellis M."/>
            <person name="Volff J.-N."/>
            <person name="Guigo R."/>
            <person name="Zody M.C."/>
            <person name="Mesirov J."/>
            <person name="Lindblad-Toh K."/>
            <person name="Birren B."/>
            <person name="Nusbaum C."/>
            <person name="Kahn D."/>
            <person name="Robinson-Rechavi M."/>
            <person name="Laudet V."/>
            <person name="Schachter V."/>
            <person name="Quetier F."/>
            <person name="Saurin W."/>
            <person name="Scarpelli C."/>
            <person name="Wincker P."/>
            <person name="Lander E.S."/>
            <person name="Weissenbach J."/>
            <person name="Roest Crollius H."/>
        </authorList>
    </citation>
    <scope>NUCLEOTIDE SEQUENCE [LARGE SCALE GENOMIC DNA]</scope>
</reference>
<feature type="non-terminal residue" evidence="2">
    <location>
        <position position="1"/>
    </location>
</feature>
<dbReference type="SUPFAM" id="SSF49265">
    <property type="entry name" value="Fibronectin type III"/>
    <property type="match status" value="1"/>
</dbReference>
<proteinExistence type="predicted"/>
<name>Q4T3P6_TETNG</name>
<accession>Q4T3P6</accession>
<dbReference type="InterPro" id="IPR003961">
    <property type="entry name" value="FN3_dom"/>
</dbReference>
<organism evidence="2">
    <name type="scientific">Tetraodon nigroviridis</name>
    <name type="common">Spotted green pufferfish</name>
    <name type="synonym">Chelonodon nigroviridis</name>
    <dbReference type="NCBI Taxonomy" id="99883"/>
    <lineage>
        <taxon>Eukaryota</taxon>
        <taxon>Metazoa</taxon>
        <taxon>Chordata</taxon>
        <taxon>Craniata</taxon>
        <taxon>Vertebrata</taxon>
        <taxon>Euteleostomi</taxon>
        <taxon>Actinopterygii</taxon>
        <taxon>Neopterygii</taxon>
        <taxon>Teleostei</taxon>
        <taxon>Neoteleostei</taxon>
        <taxon>Acanthomorphata</taxon>
        <taxon>Eupercaria</taxon>
        <taxon>Tetraodontiformes</taxon>
        <taxon>Tetradontoidea</taxon>
        <taxon>Tetraodontidae</taxon>
        <taxon>Tetraodon</taxon>
    </lineage>
</organism>
<dbReference type="KEGG" id="tng:GSTEN00007697G001"/>
<dbReference type="AlphaFoldDB" id="Q4T3P6"/>